<organism evidence="1 2">
    <name type="scientific">Vagococcus fluvialis</name>
    <dbReference type="NCBI Taxonomy" id="2738"/>
    <lineage>
        <taxon>Bacteria</taxon>
        <taxon>Bacillati</taxon>
        <taxon>Bacillota</taxon>
        <taxon>Bacilli</taxon>
        <taxon>Lactobacillales</taxon>
        <taxon>Enterococcaceae</taxon>
        <taxon>Vagococcus</taxon>
    </lineage>
</organism>
<evidence type="ECO:0000313" key="1">
    <source>
        <dbReference type="EMBL" id="RSU02285.1"/>
    </source>
</evidence>
<dbReference type="InterPro" id="IPR002763">
    <property type="entry name" value="DUF72"/>
</dbReference>
<comment type="caution">
    <text evidence="1">The sequence shown here is derived from an EMBL/GenBank/DDBJ whole genome shotgun (WGS) entry which is preliminary data.</text>
</comment>
<keyword evidence="2" id="KW-1185">Reference proteome</keyword>
<dbReference type="SUPFAM" id="SSF117396">
    <property type="entry name" value="TM1631-like"/>
    <property type="match status" value="1"/>
</dbReference>
<reference evidence="1 2" key="1">
    <citation type="submission" date="2017-05" db="EMBL/GenBank/DDBJ databases">
        <title>Vagococcus spp. assemblies.</title>
        <authorList>
            <person name="Gulvik C.A."/>
        </authorList>
    </citation>
    <scope>NUCLEOTIDE SEQUENCE [LARGE SCALE GENOMIC DNA]</scope>
    <source>
        <strain evidence="1 2">NCFB 2497</strain>
    </source>
</reference>
<dbReference type="Gene3D" id="3.20.20.410">
    <property type="entry name" value="Protein of unknown function UPF0759"/>
    <property type="match status" value="1"/>
</dbReference>
<evidence type="ECO:0008006" key="3">
    <source>
        <dbReference type="Google" id="ProtNLM"/>
    </source>
</evidence>
<dbReference type="Proteomes" id="UP000288197">
    <property type="component" value="Unassembled WGS sequence"/>
</dbReference>
<dbReference type="OrthoDB" id="9780310at2"/>
<evidence type="ECO:0000313" key="2">
    <source>
        <dbReference type="Proteomes" id="UP000288197"/>
    </source>
</evidence>
<gene>
    <name evidence="1" type="ORF">CBF32_06785</name>
</gene>
<dbReference type="AlphaFoldDB" id="A0A430A5Y9"/>
<protein>
    <recommendedName>
        <fullName evidence="3">DUF72 domain-containing protein</fullName>
    </recommendedName>
</protein>
<dbReference type="PANTHER" id="PTHR30348:SF13">
    <property type="entry name" value="UPF0759 PROTEIN YUNF"/>
    <property type="match status" value="1"/>
</dbReference>
<dbReference type="PANTHER" id="PTHR30348">
    <property type="entry name" value="UNCHARACTERIZED PROTEIN YECE"/>
    <property type="match status" value="1"/>
</dbReference>
<dbReference type="InterPro" id="IPR036520">
    <property type="entry name" value="UPF0759_sf"/>
</dbReference>
<accession>A0A430A5Y9</accession>
<name>A0A430A5Y9_9ENTE</name>
<dbReference type="Pfam" id="PF01904">
    <property type="entry name" value="DUF72"/>
    <property type="match status" value="1"/>
</dbReference>
<proteinExistence type="predicted"/>
<dbReference type="EMBL" id="NGJX01000005">
    <property type="protein sequence ID" value="RSU02285.1"/>
    <property type="molecule type" value="Genomic_DNA"/>
</dbReference>
<dbReference type="RefSeq" id="WP_114289593.1">
    <property type="nucleotide sequence ID" value="NZ_JAAVMC010000008.1"/>
</dbReference>
<sequence length="277" mass="32559">MNMIKIGMTTFSEHGSLLNKEKLIFEEYASYFPVVELATSFYGIRTKETSQSWVDKTPKTFKFILKAYKGMTKHSSFDQYYQSEKEMFDAYQEFLEPIKTSGKLGSILFQFPSSFKCTKENVDYLRTIREYYKTEPISIEFRNSTWYEDKMKNSMIQFMKNHNFSLVMVDEPQVPRHSVPFCTTVTNDDFVYVRLHGRNKGNWLDDSGDWRKKRNLYCYSQAELEELANELRKIKAKEIVVIFNNNSDDDAAPNGMLLKKILDVEFDGLNPEQTSLF</sequence>